<evidence type="ECO:0000256" key="5">
    <source>
        <dbReference type="PROSITE-ProRule" id="PRU00339"/>
    </source>
</evidence>
<evidence type="ECO:0000256" key="3">
    <source>
        <dbReference type="ARBA" id="ARBA00022803"/>
    </source>
</evidence>
<keyword evidence="4" id="KW-0812">Transmembrane</keyword>
<dbReference type="InterPro" id="IPR019734">
    <property type="entry name" value="TPR_rpt"/>
</dbReference>
<feature type="binding site" evidence="4">
    <location>
        <position position="374"/>
    </location>
    <ligand>
        <name>Fe cation</name>
        <dbReference type="ChEBI" id="CHEBI:24875"/>
    </ligand>
</feature>
<reference evidence="7 8" key="1">
    <citation type="submission" date="2020-06" db="EMBL/GenBank/DDBJ databases">
        <title>The genome sequence of Candidatus Regiella insecticola strain Tut.</title>
        <authorList>
            <person name="Nikoh N."/>
            <person name="Tsuchida T."/>
            <person name="Koga R."/>
            <person name="Oshima K."/>
            <person name="Hattori M."/>
            <person name="Fukatsu T."/>
        </authorList>
    </citation>
    <scope>NUCLEOTIDE SEQUENCE [LARGE SCALE GENOMIC DNA]</scope>
    <source>
        <strain evidence="7 8">Tut</strain>
    </source>
</reference>
<feature type="binding site" evidence="4">
    <location>
        <position position="360"/>
    </location>
    <ligand>
        <name>Fe cation</name>
        <dbReference type="ChEBI" id="CHEBI:24875"/>
    </ligand>
</feature>
<feature type="binding site" evidence="4">
    <location>
        <position position="371"/>
    </location>
    <ligand>
        <name>Fe cation</name>
        <dbReference type="ChEBI" id="CHEBI:24875"/>
    </ligand>
</feature>
<accession>A0A6L2ZPU1</accession>
<keyword evidence="4" id="KW-1133">Transmembrane helix</keyword>
<feature type="domain" description="LapB rubredoxin metal binding" evidence="6">
    <location>
        <begin position="355"/>
        <end position="382"/>
    </location>
</feature>
<evidence type="ECO:0000256" key="2">
    <source>
        <dbReference type="ARBA" id="ARBA00022737"/>
    </source>
</evidence>
<dbReference type="GO" id="GO:0008653">
    <property type="term" value="P:lipopolysaccharide metabolic process"/>
    <property type="evidence" value="ECO:0007669"/>
    <property type="project" value="InterPro"/>
</dbReference>
<dbReference type="AlphaFoldDB" id="A0A6L2ZPU1"/>
<dbReference type="SMART" id="SM00028">
    <property type="entry name" value="TPR"/>
    <property type="match status" value="5"/>
</dbReference>
<keyword evidence="4" id="KW-0408">Iron</keyword>
<dbReference type="PANTHER" id="PTHR45586">
    <property type="entry name" value="TPR REPEAT-CONTAINING PROTEIN PA4667"/>
    <property type="match status" value="1"/>
</dbReference>
<evidence type="ECO:0000256" key="4">
    <source>
        <dbReference type="HAMAP-Rule" id="MF_00994"/>
    </source>
</evidence>
<dbReference type="SUPFAM" id="SSF48452">
    <property type="entry name" value="TPR-like"/>
    <property type="match status" value="1"/>
</dbReference>
<comment type="subcellular location">
    <subcellularLocation>
        <location evidence="4">Cell inner membrane</location>
        <topology evidence="4">Single-pass membrane protein</topology>
        <orientation evidence="4">Cytoplasmic side</orientation>
    </subcellularLocation>
</comment>
<keyword evidence="4" id="KW-0472">Membrane</keyword>
<comment type="function">
    <text evidence="4">Modulates cellular lipopolysaccharide (LPS) levels by regulating LpxC, which is involved in lipid A biosynthesis. May act by modulating the proteolytic activity of FtsH towards LpxC. May also coordinate assembly of proteins involved in LPS synthesis at the plasma membrane.</text>
</comment>
<keyword evidence="4" id="KW-0997">Cell inner membrane</keyword>
<organism evidence="7 8">
    <name type="scientific">Candidatus Regiella insecticola</name>
    <dbReference type="NCBI Taxonomy" id="138073"/>
    <lineage>
        <taxon>Bacteria</taxon>
        <taxon>Pseudomonadati</taxon>
        <taxon>Pseudomonadota</taxon>
        <taxon>Gammaproteobacteria</taxon>
        <taxon>Enterobacterales</taxon>
        <taxon>Enterobacteriaceae</taxon>
        <taxon>aphid secondary symbionts</taxon>
        <taxon>Candidatus Regiella</taxon>
    </lineage>
</organism>
<dbReference type="GO" id="GO:0005506">
    <property type="term" value="F:iron ion binding"/>
    <property type="evidence" value="ECO:0007669"/>
    <property type="project" value="UniProtKB-UniRule"/>
</dbReference>
<dbReference type="Pfam" id="PF13176">
    <property type="entry name" value="TPR_7"/>
    <property type="match status" value="1"/>
</dbReference>
<keyword evidence="1 4" id="KW-0479">Metal-binding</keyword>
<dbReference type="GO" id="GO:0046890">
    <property type="term" value="P:regulation of lipid biosynthetic process"/>
    <property type="evidence" value="ECO:0007669"/>
    <property type="project" value="UniProtKB-UniRule"/>
</dbReference>
<gene>
    <name evidence="4 7" type="primary">lapB</name>
    <name evidence="7" type="ORF">RINTU1_27000</name>
</gene>
<evidence type="ECO:0000259" key="6">
    <source>
        <dbReference type="Pfam" id="PF18073"/>
    </source>
</evidence>
<keyword evidence="2 4" id="KW-0677">Repeat</keyword>
<name>A0A6L2ZPU1_9ENTR</name>
<dbReference type="NCBIfam" id="NF008756">
    <property type="entry name" value="PRK11788.1-4"/>
    <property type="match status" value="1"/>
</dbReference>
<dbReference type="InterPro" id="IPR011990">
    <property type="entry name" value="TPR-like_helical_dom_sf"/>
</dbReference>
<feature type="binding site" evidence="4">
    <location>
        <position position="357"/>
    </location>
    <ligand>
        <name>Fe cation</name>
        <dbReference type="ChEBI" id="CHEBI:24875"/>
    </ligand>
</feature>
<evidence type="ECO:0000313" key="7">
    <source>
        <dbReference type="EMBL" id="GFN46897.1"/>
    </source>
</evidence>
<dbReference type="PROSITE" id="PS50005">
    <property type="entry name" value="TPR"/>
    <property type="match status" value="1"/>
</dbReference>
<dbReference type="HAMAP" id="MF_00994">
    <property type="entry name" value="LPS_assembly_LapB"/>
    <property type="match status" value="1"/>
</dbReference>
<feature type="topological domain" description="Cytoplasmic" evidence="4">
    <location>
        <begin position="21"/>
        <end position="389"/>
    </location>
</feature>
<dbReference type="NCBIfam" id="NF008757">
    <property type="entry name" value="PRK11788.1-5"/>
    <property type="match status" value="1"/>
</dbReference>
<dbReference type="EMBL" id="BLXO01000006">
    <property type="protein sequence ID" value="GFN46897.1"/>
    <property type="molecule type" value="Genomic_DNA"/>
</dbReference>
<dbReference type="Proteomes" id="UP000504714">
    <property type="component" value="Unassembled WGS sequence"/>
</dbReference>
<comment type="similarity">
    <text evidence="4">Belongs to the LapB family.</text>
</comment>
<protein>
    <recommendedName>
        <fullName evidence="4">Lipopolysaccharide assembly protein B</fullName>
    </recommendedName>
</protein>
<keyword evidence="4" id="KW-1003">Cell membrane</keyword>
<dbReference type="NCBIfam" id="NF008753">
    <property type="entry name" value="PRK11788.1-1"/>
    <property type="match status" value="1"/>
</dbReference>
<dbReference type="RefSeq" id="WP_176488474.1">
    <property type="nucleotide sequence ID" value="NZ_BLXO01000006.1"/>
</dbReference>
<sequence>MLELLFLLLPIAAAYGWYMGRRSVQQTQQKNADRLSREYVEGVDFLLSNQQDKAVDLFLNMMKKETSTVDAHLTLGNLFRSRGEVDRAIRIHQMLIENTSLTFEQRLLASYQLGRDYMTAGLYDRAESMFIRLTDEHDFCIGALQQLLLIYQAMKEWLKAVEVAEKLIKLGKEEQRVEAAHFYCELALEAMNDDDVNKAQHLLKKAALVDKKCARASMMLGQVYIANGEWIKAVDSLQRVLQQDKEIVSEVLPLLQGCYQHLQQIDNWTKFLHRCVKKNTGTAAELMVAELIEQNEGRNVAQVYINKQLQQYPTMRLFYRLMDYHLADAEEGGARESLLLLRDMVGKQIDSKPTYRCHKCGLTTHSIYWHCPSCRSWASVKPIRGLDGQ</sequence>
<evidence type="ECO:0000256" key="1">
    <source>
        <dbReference type="ARBA" id="ARBA00022723"/>
    </source>
</evidence>
<dbReference type="InterPro" id="IPR051012">
    <property type="entry name" value="CellSynth/LPSAsmb/PSIAsmb"/>
</dbReference>
<dbReference type="Pfam" id="PF13432">
    <property type="entry name" value="TPR_16"/>
    <property type="match status" value="1"/>
</dbReference>
<dbReference type="InterPro" id="IPR041166">
    <property type="entry name" value="Rubredoxin_2"/>
</dbReference>
<comment type="caution">
    <text evidence="7">The sequence shown here is derived from an EMBL/GenBank/DDBJ whole genome shotgun (WGS) entry which is preliminary data.</text>
</comment>
<dbReference type="GO" id="GO:0009898">
    <property type="term" value="C:cytoplasmic side of plasma membrane"/>
    <property type="evidence" value="ECO:0007669"/>
    <property type="project" value="UniProtKB-UniRule"/>
</dbReference>
<proteinExistence type="inferred from homology"/>
<feature type="repeat" description="TPR" evidence="5">
    <location>
        <begin position="214"/>
        <end position="247"/>
    </location>
</feature>
<dbReference type="Gene3D" id="1.25.40.10">
    <property type="entry name" value="Tetratricopeptide repeat domain"/>
    <property type="match status" value="3"/>
</dbReference>
<dbReference type="InterPro" id="IPR030865">
    <property type="entry name" value="LapB"/>
</dbReference>
<dbReference type="PANTHER" id="PTHR45586:SF1">
    <property type="entry name" value="LIPOPOLYSACCHARIDE ASSEMBLY PROTEIN B"/>
    <property type="match status" value="1"/>
</dbReference>
<keyword evidence="3 4" id="KW-0802">TPR repeat</keyword>
<evidence type="ECO:0000313" key="8">
    <source>
        <dbReference type="Proteomes" id="UP000504714"/>
    </source>
</evidence>
<dbReference type="Pfam" id="PF18073">
    <property type="entry name" value="Zn_ribbon_LapB"/>
    <property type="match status" value="1"/>
</dbReference>